<feature type="compositionally biased region" description="Basic residues" evidence="1">
    <location>
        <begin position="548"/>
        <end position="559"/>
    </location>
</feature>
<feature type="region of interest" description="Disordered" evidence="1">
    <location>
        <begin position="337"/>
        <end position="414"/>
    </location>
</feature>
<feature type="compositionally biased region" description="Basic and acidic residues" evidence="1">
    <location>
        <begin position="516"/>
        <end position="547"/>
    </location>
</feature>
<feature type="chain" id="PRO_5040330207" evidence="2">
    <location>
        <begin position="19"/>
        <end position="1333"/>
    </location>
</feature>
<feature type="compositionally biased region" description="Basic and acidic residues" evidence="1">
    <location>
        <begin position="721"/>
        <end position="739"/>
    </location>
</feature>
<keyword evidence="4" id="KW-1185">Reference proteome</keyword>
<feature type="compositionally biased region" description="Basic and acidic residues" evidence="1">
    <location>
        <begin position="185"/>
        <end position="213"/>
    </location>
</feature>
<evidence type="ECO:0000256" key="2">
    <source>
        <dbReference type="SAM" id="SignalP"/>
    </source>
</evidence>
<proteinExistence type="predicted"/>
<feature type="signal peptide" evidence="2">
    <location>
        <begin position="1"/>
        <end position="18"/>
    </location>
</feature>
<name>A0A9P5DUF2_9HYPO</name>
<feature type="compositionally biased region" description="Basic and acidic residues" evidence="1">
    <location>
        <begin position="107"/>
        <end position="118"/>
    </location>
</feature>
<reference evidence="3" key="1">
    <citation type="journal article" date="2017" name="Mycologia">
        <title>Fusarium algeriense, sp. nov., a novel toxigenic crown rot pathogen of durum wheat from Algeria is nested in the Fusarium burgessii species complex.</title>
        <authorList>
            <person name="Laraba I."/>
            <person name="Keddad A."/>
            <person name="Boureghda H."/>
            <person name="Abdallah N."/>
            <person name="Vaughan M.M."/>
            <person name="Proctor R.H."/>
            <person name="Busman M."/>
            <person name="O'Donnell K."/>
        </authorList>
    </citation>
    <scope>NUCLEOTIDE SEQUENCE</scope>
    <source>
        <strain evidence="3">NRRL 25174</strain>
    </source>
</reference>
<comment type="caution">
    <text evidence="3">The sequence shown here is derived from an EMBL/GenBank/DDBJ whole genome shotgun (WGS) entry which is preliminary data.</text>
</comment>
<feature type="compositionally biased region" description="Basic and acidic residues" evidence="1">
    <location>
        <begin position="75"/>
        <end position="99"/>
    </location>
</feature>
<feature type="compositionally biased region" description="Basic and acidic residues" evidence="1">
    <location>
        <begin position="1317"/>
        <end position="1333"/>
    </location>
</feature>
<dbReference type="Proteomes" id="UP000730481">
    <property type="component" value="Unassembled WGS sequence"/>
</dbReference>
<evidence type="ECO:0000256" key="1">
    <source>
        <dbReference type="SAM" id="MobiDB-lite"/>
    </source>
</evidence>
<dbReference type="OrthoDB" id="5100997at2759"/>
<feature type="region of interest" description="Disordered" evidence="1">
    <location>
        <begin position="1003"/>
        <end position="1030"/>
    </location>
</feature>
<reference evidence="3" key="2">
    <citation type="submission" date="2020-02" db="EMBL/GenBank/DDBJ databases">
        <title>Identification and distribution of gene clusters putatively required for synthesis of sphingolipid metabolism inhibitors in phylogenetically diverse species of the filamentous fungus Fusarium.</title>
        <authorList>
            <person name="Kim H.-S."/>
            <person name="Busman M."/>
            <person name="Brown D.W."/>
            <person name="Divon H."/>
            <person name="Uhlig S."/>
            <person name="Proctor R.H."/>
        </authorList>
    </citation>
    <scope>NUCLEOTIDE SEQUENCE</scope>
    <source>
        <strain evidence="3">NRRL 25174</strain>
    </source>
</reference>
<sequence length="1333" mass="158288">MRLANTVVVALQASMVLAIVIPNKDIKKDLEKHEGKISEDAKPDKNFYVHEKITKVTTHRLYGPKDHKHYYEVKENHDKDGHQHKSKEHDVDDEKEHPHYAKKKDHNGHSHEAKEKEHKYKHSHKTKEEDDDDDDDNEGKEYKPVSNKPDTKKGTKSDIHDIVLEPPKSYKTLKHEHQHKHRYKYDHEHEYEHHDVGEHEGQEKKGKFNSKDGKKYKFIHRKGKNSKREVDINIHAPSYEVYPVSDKHHGYGNAKLVKIVRVSTEGSHEIKHPEHKHDGEKKHIKITTNPKRLHQHVEFKHHGGHDEHHKDQYHKGHYENEKKLLRLLEGVYSHHEAGKDHHVVPKPQNEHIKSKHYDNYDKDGHGNEKKHPRLSEDHQKADRDHRHSDHESQDKRKEFKHAGSHHDAHHEDVPEMSKALLDMVRELYSEPGKHKTSYKPAHQYKPQQSHDHLDRDHTSHHDKHHHDEHHDDKKKYSKPAKDYHHQDEPKYGYKESEHAEYKQDNENKHTKLIKNIKSEYKPSYKNKVAEHPDYPHRPRKHTEEPKDHRHLHHESKKVHSSYERPSYQDKEHVEYKHDDEKKHTKLSKDRSSQHKPTYQTKEHDRYHDDEEKHHDYLKKKELHHDEEAEHHSDHKKSKDHLSDDKPSYRYKHDDDKKYGKSEKEHNAYRKPIESRRNNGLMDFGKWPNKDKHSSYKPIDFPGWPSYPLRELPHYRPNRFDKGGHKGSDEHNKHKYDDTLNFKNKPGVPHTKRSDKFDPNAPLPRLKTLHILNIEALKPEDRKRIAFGLPLDEATRKEFGEFKECSPELIAKLNTMYAEIIDDPKYRHFIKYINTERKMIGGTGKDRKRSTLEISPQALKKIESMEPNLRRLAAQKLDFPPKLVEEFTNCGKLSPGMIEKLNKEYERVHDKPKYAKIISKLKSESKRSPPKISSATLAKIETMEPSFRRLAAEELDFPSKLAEEFANCGKLSHGMIEKLNIEYARIYNNPKYVKIIEQFSSKSKRSKSLEKDREKNKDQEKNEQDEPKKLTEEQLKKIGRLPRVFRSKAAQRLNFPKDLRKEFARKKTYTGQLLDRLNKEWARVQKDPQYKKIVEKIMKMDQRKRSVHQLSEQQVEKLVQLSKYDRQAIARKLDLDKSLTHEFVNTYKSTPILLEKLNEAYAKIVSTPEQEKLLKLLDGKLSKRGDWIHFDRMKYFKTRLDSIPPHVRLRIAQQLDLQAEDKKELLKVREPSPTLLDKIKLQLIRNVTVLEHREQLFGLIRWADSLKPKPLLAKVWDPDYGRRVKRTDEKLKEKLKKTKENGWCKEFVGELENTWDDPAEKTESKVDKKEGQKE</sequence>
<feature type="region of interest" description="Disordered" evidence="1">
    <location>
        <begin position="1314"/>
        <end position="1333"/>
    </location>
</feature>
<organism evidence="3 4">
    <name type="scientific">Fusarium beomiforme</name>
    <dbReference type="NCBI Taxonomy" id="44412"/>
    <lineage>
        <taxon>Eukaryota</taxon>
        <taxon>Fungi</taxon>
        <taxon>Dikarya</taxon>
        <taxon>Ascomycota</taxon>
        <taxon>Pezizomycotina</taxon>
        <taxon>Sordariomycetes</taxon>
        <taxon>Hypocreomycetidae</taxon>
        <taxon>Hypocreales</taxon>
        <taxon>Nectriaceae</taxon>
        <taxon>Fusarium</taxon>
        <taxon>Fusarium burgessii species complex</taxon>
    </lineage>
</organism>
<feature type="compositionally biased region" description="Basic and acidic residues" evidence="1">
    <location>
        <begin position="600"/>
        <end position="632"/>
    </location>
</feature>
<keyword evidence="2" id="KW-0732">Signal</keyword>
<feature type="compositionally biased region" description="Basic and acidic residues" evidence="1">
    <location>
        <begin position="468"/>
        <end position="509"/>
    </location>
</feature>
<feature type="compositionally biased region" description="Basic and acidic residues" evidence="1">
    <location>
        <begin position="448"/>
        <end position="459"/>
    </location>
</feature>
<feature type="compositionally biased region" description="Basic residues" evidence="1">
    <location>
        <begin position="171"/>
        <end position="184"/>
    </location>
</feature>
<dbReference type="EMBL" id="PVQB02000380">
    <property type="protein sequence ID" value="KAF4337812.1"/>
    <property type="molecule type" value="Genomic_DNA"/>
</dbReference>
<feature type="compositionally biased region" description="Basic and acidic residues" evidence="1">
    <location>
        <begin position="560"/>
        <end position="592"/>
    </location>
</feature>
<feature type="region of interest" description="Disordered" evidence="1">
    <location>
        <begin position="721"/>
        <end position="759"/>
    </location>
</feature>
<feature type="compositionally biased region" description="Basic and acidic residues" evidence="1">
    <location>
        <begin position="639"/>
        <end position="676"/>
    </location>
</feature>
<gene>
    <name evidence="3" type="ORF">FBEOM_8301</name>
</gene>
<feature type="region of interest" description="Disordered" evidence="1">
    <location>
        <begin position="431"/>
        <end position="680"/>
    </location>
</feature>
<feature type="compositionally biased region" description="Basic and acidic residues" evidence="1">
    <location>
        <begin position="139"/>
        <end position="163"/>
    </location>
</feature>
<protein>
    <submittedName>
        <fullName evidence="3">Uncharacterized protein</fullName>
    </submittedName>
</protein>
<evidence type="ECO:0000313" key="4">
    <source>
        <dbReference type="Proteomes" id="UP000730481"/>
    </source>
</evidence>
<feature type="compositionally biased region" description="Basic and acidic residues" evidence="1">
    <location>
        <begin position="1006"/>
        <end position="1030"/>
    </location>
</feature>
<feature type="region of interest" description="Disordered" evidence="1">
    <location>
        <begin position="75"/>
        <end position="213"/>
    </location>
</feature>
<accession>A0A9P5DUF2</accession>
<feature type="compositionally biased region" description="Acidic residues" evidence="1">
    <location>
        <begin position="129"/>
        <end position="138"/>
    </location>
</feature>
<evidence type="ECO:0000313" key="3">
    <source>
        <dbReference type="EMBL" id="KAF4337812.1"/>
    </source>
</evidence>